<feature type="region of interest" description="Disordered" evidence="1">
    <location>
        <begin position="25"/>
        <end position="52"/>
    </location>
</feature>
<feature type="compositionally biased region" description="Polar residues" evidence="1">
    <location>
        <begin position="555"/>
        <end position="572"/>
    </location>
</feature>
<dbReference type="GO" id="GO:0003677">
    <property type="term" value="F:DNA binding"/>
    <property type="evidence" value="ECO:0007669"/>
    <property type="project" value="TreeGrafter"/>
</dbReference>
<reference evidence="2 3" key="1">
    <citation type="journal article" date="2011" name="PLoS Pathog.">
        <title>Endophytic Life Strategies Decoded by Genome and Transcriptome Analyses of the Mutualistic Root Symbiont Piriformospora indica.</title>
        <authorList>
            <person name="Zuccaro A."/>
            <person name="Lahrmann U."/>
            <person name="Guldener U."/>
            <person name="Langen G."/>
            <person name="Pfiffi S."/>
            <person name="Biedenkopf D."/>
            <person name="Wong P."/>
            <person name="Samans B."/>
            <person name="Grimm C."/>
            <person name="Basiewicz M."/>
            <person name="Murat C."/>
            <person name="Martin F."/>
            <person name="Kogel K.H."/>
        </authorList>
    </citation>
    <scope>NUCLEOTIDE SEQUENCE [LARGE SCALE GENOMIC DNA]</scope>
    <source>
        <strain evidence="2 3">DSM 11827</strain>
    </source>
</reference>
<feature type="compositionally biased region" description="Pro residues" evidence="1">
    <location>
        <begin position="333"/>
        <end position="348"/>
    </location>
</feature>
<dbReference type="OrthoDB" id="5572844at2759"/>
<dbReference type="AlphaFoldDB" id="G4TTH6"/>
<evidence type="ECO:0000256" key="1">
    <source>
        <dbReference type="SAM" id="MobiDB-lite"/>
    </source>
</evidence>
<sequence>MIQRRLDATERQEVVSGAVFVWEERSAASTSQTSVDDGQSAPEPGASPNVVSGIERWTDGLKWGPSRVRDDFLFYQEKDPNDKESLISPPPVLAHSSHGPYRSQAGKHGAKLIKQTYSVHYYPQILEGKPPTEPARKWHLTAYHSVQTVDRLADVMAIPELHDLSAPPDGLFKKARVGKKPGGASSVPPVASPSTSRAPIVRTASDNWQDGASSSSQGPFTPSTEATYGIPQSRTVHHPTAATQSPGPLRYGPHAYTHAPHHQHARSMSVGYNVDTLPHYAHPHPPPRSNSMSEQYPAQYHTYDYSRPPAQYPNYYPGEPYYGYHSRSQSYNGPPPFPYPPHPPPAHHPPYYREPAMTQPDSPSEMHMARRMSYPLPPAPQTYDHPFAYQPPPLTPAQADAPTQQLPTPPAQSPDHRYAVPASAHSAPPNAYYATYDSASGSVDAYGSPNPVRSPPSGVVRTGRKLRRSDEESRGSVDARSSHFSPYGRPVNHPGPRQHLAQSSGHFDPFHPPPVEPGQQSRPSSIPGNTYLPRPAGTQPVGPQYTYEHDPSGPGQWSTEPTPGAVQTQSAYPISEGRTQFRHSTTSENETPPQPTTGGHFQPQLEPLANPDGSPPFTHFRSSSGTDIANVTGASPDGSTSSTGQLASARVPPPSIPAKLDMNMTGGSVTSQTSATSVTGAGVSSKLGPLTPSTHHQRDPHDERVLELLSRVATGTTTPVATASGQTGEGETVESND</sequence>
<dbReference type="PANTHER" id="PTHR28027:SF2">
    <property type="entry name" value="TRANSCRIPTIONAL REGULATOR MIT1"/>
    <property type="match status" value="1"/>
</dbReference>
<feature type="compositionally biased region" description="Polar residues" evidence="1">
    <location>
        <begin position="27"/>
        <end position="37"/>
    </location>
</feature>
<evidence type="ECO:0000313" key="2">
    <source>
        <dbReference type="EMBL" id="CCA74620.1"/>
    </source>
</evidence>
<dbReference type="HOGENOM" id="CLU_376471_0_0_1"/>
<feature type="compositionally biased region" description="Polar residues" evidence="1">
    <location>
        <begin position="204"/>
        <end position="234"/>
    </location>
</feature>
<dbReference type="eggNOG" id="KOG4476">
    <property type="taxonomic scope" value="Eukaryota"/>
</dbReference>
<gene>
    <name evidence="2" type="ORF">PIIN_08572</name>
</gene>
<feature type="compositionally biased region" description="Low complexity" evidence="1">
    <location>
        <begin position="665"/>
        <end position="682"/>
    </location>
</feature>
<feature type="compositionally biased region" description="Basic and acidic residues" evidence="1">
    <location>
        <begin position="468"/>
        <end position="481"/>
    </location>
</feature>
<evidence type="ECO:0008006" key="4">
    <source>
        <dbReference type="Google" id="ProtNLM"/>
    </source>
</evidence>
<organism evidence="2 3">
    <name type="scientific">Serendipita indica (strain DSM 11827)</name>
    <name type="common">Root endophyte fungus</name>
    <name type="synonym">Piriformospora indica</name>
    <dbReference type="NCBI Taxonomy" id="1109443"/>
    <lineage>
        <taxon>Eukaryota</taxon>
        <taxon>Fungi</taxon>
        <taxon>Dikarya</taxon>
        <taxon>Basidiomycota</taxon>
        <taxon>Agaricomycotina</taxon>
        <taxon>Agaricomycetes</taxon>
        <taxon>Sebacinales</taxon>
        <taxon>Serendipitaceae</taxon>
        <taxon>Serendipita</taxon>
    </lineage>
</organism>
<comment type="caution">
    <text evidence="2">The sequence shown here is derived from an EMBL/GenBank/DDBJ whole genome shotgun (WGS) entry which is preliminary data.</text>
</comment>
<dbReference type="InterPro" id="IPR018608">
    <property type="entry name" value="Gti1/Pac2"/>
</dbReference>
<dbReference type="InParanoid" id="G4TTH6"/>
<dbReference type="OMA" id="SEKISYW"/>
<proteinExistence type="predicted"/>
<feature type="compositionally biased region" description="Low complexity" evidence="1">
    <location>
        <begin position="396"/>
        <end position="406"/>
    </location>
</feature>
<feature type="region of interest" description="Disordered" evidence="1">
    <location>
        <begin position="326"/>
        <end position="737"/>
    </location>
</feature>
<protein>
    <recommendedName>
        <fullName evidence="4">cAMP-independent regulatory protein pac2</fullName>
    </recommendedName>
</protein>
<feature type="compositionally biased region" description="Low complexity" evidence="1">
    <location>
        <begin position="182"/>
        <end position="194"/>
    </location>
</feature>
<feature type="compositionally biased region" description="Polar residues" evidence="1">
    <location>
        <begin position="518"/>
        <end position="528"/>
    </location>
</feature>
<feature type="region of interest" description="Disordered" evidence="1">
    <location>
        <begin position="165"/>
        <end position="266"/>
    </location>
</feature>
<accession>G4TTH6</accession>
<feature type="compositionally biased region" description="Polar residues" evidence="1">
    <location>
        <begin position="582"/>
        <end position="599"/>
    </location>
</feature>
<name>G4TTH6_SERID</name>
<feature type="region of interest" description="Disordered" evidence="1">
    <location>
        <begin position="275"/>
        <end position="294"/>
    </location>
</feature>
<keyword evidence="3" id="KW-1185">Reference proteome</keyword>
<dbReference type="Pfam" id="PF09729">
    <property type="entry name" value="Gti1_Pac2"/>
    <property type="match status" value="1"/>
</dbReference>
<feature type="compositionally biased region" description="Basic and acidic residues" evidence="1">
    <location>
        <begin position="696"/>
        <end position="706"/>
    </location>
</feature>
<dbReference type="EMBL" id="CAFZ01000335">
    <property type="protein sequence ID" value="CCA74620.1"/>
    <property type="molecule type" value="Genomic_DNA"/>
</dbReference>
<evidence type="ECO:0000313" key="3">
    <source>
        <dbReference type="Proteomes" id="UP000007148"/>
    </source>
</evidence>
<dbReference type="PANTHER" id="PTHR28027">
    <property type="entry name" value="TRANSCRIPTIONAL REGULATOR MIT1"/>
    <property type="match status" value="1"/>
</dbReference>
<feature type="compositionally biased region" description="Polar residues" evidence="1">
    <location>
        <begin position="620"/>
        <end position="646"/>
    </location>
</feature>
<feature type="compositionally biased region" description="Low complexity" evidence="1">
    <location>
        <begin position="712"/>
        <end position="723"/>
    </location>
</feature>
<dbReference type="Proteomes" id="UP000007148">
    <property type="component" value="Unassembled WGS sequence"/>
</dbReference>